<evidence type="ECO:0000256" key="2">
    <source>
        <dbReference type="ARBA" id="ARBA00022692"/>
    </source>
</evidence>
<dbReference type="OrthoDB" id="7784409at2"/>
<sequence length="1394" mass="144350">MAQDAASPRFAPGGSIARVLSFAVLATLALALLVYGAIRWLDTDSGRAFAASQLPKIRTEIGLTVHVDRIDGSLFGAATIHGMTLSDPTGVFAVIPRVDLDWRPLDLVSKTFTASRITTPEFRLLRLPRFNPSTSKTFFPDFNFAIGRFRIDRLVLEPPVTGKLRTLGAGGNATIRAGRALVDLTVLTLGETARGSGDTLRLHLDTEPDADKFDMDGLIAAPAGGAIVALLGLPAPLDARLQGDGKWSNWAGRLDASLGGKPIAAIAITGKSGLFAANGTAMPGAILTGLPARLTAPQLTIDASAQIADGEAAINAAFASAAIDIRVRGSVNYTDERLDDVAVTARLLQPAAIDPRVSGRDVRLTARLAGTFRSPLIDYRVTADSLGWGTTVATDLRAAGIIRGGTVPLLIPVAASASRITGLGDAATPFLTNVRIDGALRWGNGVLTGDKIRYRSDRFSGTVTLLFNPTTGLFLVTTSAVVQKLAIPGIGLADVTADLRIASSPTGPGVTGPVRIRVTRLDNAGIAALTEGLPTLTADIAVAGDQSITIRSFRLVSPGLNATGSGSLSAKGIVRANATGVSRAYGRFTLAVAGPLAKPVIDVTLAKPGLGIGLAAVTARIAGTPQGWSFDAQGQTSYGAIAGTGIIRAGAGPLAIDLTRLSLAGLIGSGTLEQTAEGPFAGRIDVTGKGLAAVVALSAQDGVQRADITATAAQAQINLATPVTIDTGSLKLAVLLPAEGLSLNGSFSFGDIRRGDLVIESTAGTIAFANGRGRASSTVKGRTDIPFTAKLDADFDPEHITLNASGTLDGRPITLSAPALLNRTPGGWSLAPVTIVTPEGKLVVSGAFGDRNALKATFDRVSLALLTIAWPNIDVSGRVSGTIDVALTDAGVPVGAAALRINALSRAGIASVSAPIDIGINASLDANATTARAVIVRGGKVEGRAQMRIGPIPPGEEPLVERLFASPVFAQLRYQGPAEAVWGLAGVNGVDVRGPIAISADVGGILGNPQLTGTARSEGARVEATLLGAVIDQASLDARFTQSRLELVRFGGRVGNGTISGTGGIDLAAARSFPMDIRLQLKNAALVKRDDLSATATGNVRIATDEYGGVISGQLRVDNARYRIGRSAAVEVPVLPVREINTHVLGRRVNVYVAPTRWLLNLGVTADRRLFVSGMGLESEWQADLKVRGPVTAPELTGRVELVRGDYDFAGKRFTLTRGDLRFQGGFPPDPTINISASSTASGFTAQLDITGTAQRPTIAFSSVPALPEDEVLSRILFGESVTNLSAPEAVQLAGALATLRGGNGAGLNPINLVRKGLGIDRLRILPADIATGRRTSIAAGQYIGRNVYVELATDAQGYTATRIEVSLTRSLSILSEVSTLGGTSASIRWKRDY</sequence>
<dbReference type="RefSeq" id="WP_152577871.1">
    <property type="nucleotide sequence ID" value="NZ_JAATJI010000002.1"/>
</dbReference>
<feature type="domain" description="Translocation and assembly module TamB C-terminal" evidence="6">
    <location>
        <begin position="1052"/>
        <end position="1394"/>
    </location>
</feature>
<comment type="caution">
    <text evidence="7">The sequence shown here is derived from an EMBL/GenBank/DDBJ whole genome shotgun (WGS) entry which is preliminary data.</text>
</comment>
<accession>A0A7C9GPA2</accession>
<proteinExistence type="predicted"/>
<dbReference type="InterPro" id="IPR007452">
    <property type="entry name" value="TamB_C"/>
</dbReference>
<keyword evidence="3 5" id="KW-1133">Transmembrane helix</keyword>
<name>A0A7C9GPA2_9SPHN</name>
<gene>
    <name evidence="7" type="ORF">F3168_08985</name>
</gene>
<evidence type="ECO:0000256" key="3">
    <source>
        <dbReference type="ARBA" id="ARBA00022989"/>
    </source>
</evidence>
<feature type="transmembrane region" description="Helical" evidence="5">
    <location>
        <begin position="19"/>
        <end position="38"/>
    </location>
</feature>
<evidence type="ECO:0000313" key="7">
    <source>
        <dbReference type="EMBL" id="MQT17397.1"/>
    </source>
</evidence>
<dbReference type="Pfam" id="PF04357">
    <property type="entry name" value="TamB"/>
    <property type="match status" value="1"/>
</dbReference>
<reference evidence="7 8" key="1">
    <citation type="submission" date="2019-09" db="EMBL/GenBank/DDBJ databases">
        <title>Polymorphobacter sp. isolated from a lake in China.</title>
        <authorList>
            <person name="Liu Z."/>
        </authorList>
    </citation>
    <scope>NUCLEOTIDE SEQUENCE [LARGE SCALE GENOMIC DNA]</scope>
    <source>
        <strain evidence="7 8">D40P</strain>
    </source>
</reference>
<dbReference type="GO" id="GO:0009306">
    <property type="term" value="P:protein secretion"/>
    <property type="evidence" value="ECO:0007669"/>
    <property type="project" value="InterPro"/>
</dbReference>
<dbReference type="PANTHER" id="PTHR36985:SF1">
    <property type="entry name" value="TRANSLOCATION AND ASSEMBLY MODULE SUBUNIT TAMB"/>
    <property type="match status" value="1"/>
</dbReference>
<keyword evidence="8" id="KW-1185">Reference proteome</keyword>
<evidence type="ECO:0000256" key="4">
    <source>
        <dbReference type="ARBA" id="ARBA00023136"/>
    </source>
</evidence>
<evidence type="ECO:0000313" key="8">
    <source>
        <dbReference type="Proteomes" id="UP000481327"/>
    </source>
</evidence>
<keyword evidence="2 5" id="KW-0812">Transmembrane</keyword>
<dbReference type="Proteomes" id="UP000481327">
    <property type="component" value="Unassembled WGS sequence"/>
</dbReference>
<dbReference type="GO" id="GO:0005886">
    <property type="term" value="C:plasma membrane"/>
    <property type="evidence" value="ECO:0007669"/>
    <property type="project" value="InterPro"/>
</dbReference>
<evidence type="ECO:0000256" key="5">
    <source>
        <dbReference type="SAM" id="Phobius"/>
    </source>
</evidence>
<evidence type="ECO:0000259" key="6">
    <source>
        <dbReference type="Pfam" id="PF04357"/>
    </source>
</evidence>
<evidence type="ECO:0000256" key="1">
    <source>
        <dbReference type="ARBA" id="ARBA00004167"/>
    </source>
</evidence>
<comment type="subcellular location">
    <subcellularLocation>
        <location evidence="1">Membrane</location>
        <topology evidence="1">Single-pass membrane protein</topology>
    </subcellularLocation>
</comment>
<dbReference type="PANTHER" id="PTHR36985">
    <property type="entry name" value="TRANSLOCATION AND ASSEMBLY MODULE SUBUNIT TAMB"/>
    <property type="match status" value="1"/>
</dbReference>
<organism evidence="7 8">
    <name type="scientific">Sandarakinorhabdus fusca</name>
    <dbReference type="NCBI Taxonomy" id="1439888"/>
    <lineage>
        <taxon>Bacteria</taxon>
        <taxon>Pseudomonadati</taxon>
        <taxon>Pseudomonadota</taxon>
        <taxon>Alphaproteobacteria</taxon>
        <taxon>Sphingomonadales</taxon>
        <taxon>Sphingosinicellaceae</taxon>
        <taxon>Sandarakinorhabdus</taxon>
    </lineage>
</organism>
<protein>
    <recommendedName>
        <fullName evidence="6">Translocation and assembly module TamB C-terminal domain-containing protein</fullName>
    </recommendedName>
</protein>
<keyword evidence="4 5" id="KW-0472">Membrane</keyword>
<dbReference type="EMBL" id="WIOL01000003">
    <property type="protein sequence ID" value="MQT17397.1"/>
    <property type="molecule type" value="Genomic_DNA"/>
</dbReference>